<organism evidence="1">
    <name type="scientific">marine sediment metagenome</name>
    <dbReference type="NCBI Taxonomy" id="412755"/>
    <lineage>
        <taxon>unclassified sequences</taxon>
        <taxon>metagenomes</taxon>
        <taxon>ecological metagenomes</taxon>
    </lineage>
</organism>
<dbReference type="AlphaFoldDB" id="X1QDL4"/>
<protein>
    <submittedName>
        <fullName evidence="1">Uncharacterized protein</fullName>
    </submittedName>
</protein>
<proteinExistence type="predicted"/>
<comment type="caution">
    <text evidence="1">The sequence shown here is derived from an EMBL/GenBank/DDBJ whole genome shotgun (WGS) entry which is preliminary data.</text>
</comment>
<gene>
    <name evidence="1" type="ORF">S06H3_39035</name>
</gene>
<feature type="non-terminal residue" evidence="1">
    <location>
        <position position="1"/>
    </location>
</feature>
<accession>X1QDL4</accession>
<evidence type="ECO:0000313" key="1">
    <source>
        <dbReference type="EMBL" id="GAI41369.1"/>
    </source>
</evidence>
<dbReference type="EMBL" id="BARV01023838">
    <property type="protein sequence ID" value="GAI41369.1"/>
    <property type="molecule type" value="Genomic_DNA"/>
</dbReference>
<sequence length="185" mass="20679">AVYGYSGSGYAGYFQGRVRITGNLSKGSGSFKIDHPLDPENKFLQHSFVESPDMMNIYNGNVTLDENGRATVRVPDYFEALNRDFRYQLTAIGAPGPNLYIAEKISDNRFKIAGGKPGMEISWQVTGIRHDPYAVANRIAVEEVKPAEECGYYLHPKAYGFTEEKGIETVRNPRPSPQIRKLAKK</sequence>
<name>X1QDL4_9ZZZZ</name>
<reference evidence="1" key="1">
    <citation type="journal article" date="2014" name="Front. Microbiol.">
        <title>High frequency of phylogenetically diverse reductive dehalogenase-homologous genes in deep subseafloor sedimentary metagenomes.</title>
        <authorList>
            <person name="Kawai M."/>
            <person name="Futagami T."/>
            <person name="Toyoda A."/>
            <person name="Takaki Y."/>
            <person name="Nishi S."/>
            <person name="Hori S."/>
            <person name="Arai W."/>
            <person name="Tsubouchi T."/>
            <person name="Morono Y."/>
            <person name="Uchiyama I."/>
            <person name="Ito T."/>
            <person name="Fujiyama A."/>
            <person name="Inagaki F."/>
            <person name="Takami H."/>
        </authorList>
    </citation>
    <scope>NUCLEOTIDE SEQUENCE</scope>
    <source>
        <strain evidence="1">Expedition CK06-06</strain>
    </source>
</reference>